<dbReference type="EMBL" id="QFAY01000039">
    <property type="protein sequence ID" value="MBP2622215.1"/>
    <property type="molecule type" value="Genomic_DNA"/>
</dbReference>
<evidence type="ECO:0000313" key="3">
    <source>
        <dbReference type="Proteomes" id="UP001519349"/>
    </source>
</evidence>
<reference evidence="2 3" key="1">
    <citation type="submission" date="2018-05" db="EMBL/GenBank/DDBJ databases">
        <title>Draft genome sequence of Streptococcus panodentis CCUG 70867T.</title>
        <authorList>
            <person name="Salva-Serra F."/>
            <person name="Mendez V."/>
            <person name="Jaen-Luchoro D."/>
            <person name="Gonzales-Siles L."/>
            <person name="Karlsson R."/>
            <person name="Engstrom-Jakobsson H."/>
            <person name="Busquets A."/>
            <person name="Gomila M."/>
            <person name="Pineiro-Iglesias B."/>
            <person name="Bennasar-Figueras A."/>
            <person name="Seeger M."/>
            <person name="Moore E."/>
        </authorList>
    </citation>
    <scope>NUCLEOTIDE SEQUENCE [LARGE SCALE GENOMIC DNA]</scope>
    <source>
        <strain evidence="2 3">CCUG 70867</strain>
    </source>
</reference>
<dbReference type="Proteomes" id="UP001519349">
    <property type="component" value="Unassembled WGS sequence"/>
</dbReference>
<comment type="caution">
    <text evidence="2">The sequence shown here is derived from an EMBL/GenBank/DDBJ whole genome shotgun (WGS) entry which is preliminary data.</text>
</comment>
<protein>
    <recommendedName>
        <fullName evidence="4">DUF443 family protein</fullName>
    </recommendedName>
</protein>
<name>A0ABS5B065_9STRE</name>
<accession>A0ABS5B065</accession>
<feature type="transmembrane region" description="Helical" evidence="1">
    <location>
        <begin position="68"/>
        <end position="87"/>
    </location>
</feature>
<feature type="transmembrane region" description="Helical" evidence="1">
    <location>
        <begin position="146"/>
        <end position="166"/>
    </location>
</feature>
<evidence type="ECO:0000313" key="2">
    <source>
        <dbReference type="EMBL" id="MBP2622215.1"/>
    </source>
</evidence>
<dbReference type="RefSeq" id="WP_209552116.1">
    <property type="nucleotide sequence ID" value="NZ_QFAY01000039.1"/>
</dbReference>
<organism evidence="2 3">
    <name type="scientific">Streptococcus panodentis</name>
    <dbReference type="NCBI Taxonomy" id="1581472"/>
    <lineage>
        <taxon>Bacteria</taxon>
        <taxon>Bacillati</taxon>
        <taxon>Bacillota</taxon>
        <taxon>Bacilli</taxon>
        <taxon>Lactobacillales</taxon>
        <taxon>Streptococcaceae</taxon>
        <taxon>Streptococcus</taxon>
    </lineage>
</organism>
<sequence>MKKRTKLVNLGAYKNRVFHFDFENNLLLEEEQTQNYWSYILVPITVFVLRILLGIIEKTNLFENSSTRIILSILLIGFSYLLAQYVTNRYQSGLRLREYTLDESARIHFVKTLKVRRVVFLLIKLIIYLVILLSTFLFIGGYTGDVFLILLVSLLALFLLNADYQLKKWPSVIQKLELE</sequence>
<feature type="transmembrane region" description="Helical" evidence="1">
    <location>
        <begin position="36"/>
        <end position="56"/>
    </location>
</feature>
<evidence type="ECO:0008006" key="4">
    <source>
        <dbReference type="Google" id="ProtNLM"/>
    </source>
</evidence>
<evidence type="ECO:0000256" key="1">
    <source>
        <dbReference type="SAM" id="Phobius"/>
    </source>
</evidence>
<keyword evidence="3" id="KW-1185">Reference proteome</keyword>
<gene>
    <name evidence="2" type="ORF">DHL47_12975</name>
</gene>
<keyword evidence="1" id="KW-1133">Transmembrane helix</keyword>
<keyword evidence="1" id="KW-0472">Membrane</keyword>
<keyword evidence="1" id="KW-0812">Transmembrane</keyword>
<feature type="transmembrane region" description="Helical" evidence="1">
    <location>
        <begin position="118"/>
        <end position="140"/>
    </location>
</feature>
<proteinExistence type="predicted"/>